<keyword evidence="2" id="KW-1185">Reference proteome</keyword>
<dbReference type="InterPro" id="IPR014718">
    <property type="entry name" value="GH-type_carb-bd"/>
</dbReference>
<dbReference type="Proteomes" id="UP001165641">
    <property type="component" value="Unassembled WGS sequence"/>
</dbReference>
<dbReference type="InterPro" id="IPR011013">
    <property type="entry name" value="Gal_mutarotase_sf_dom"/>
</dbReference>
<reference evidence="1" key="1">
    <citation type="submission" date="2022-12" db="EMBL/GenBank/DDBJ databases">
        <title>Paracoccus onchidii sp. nov., isolated from a marine invertebrate from the South China Sea.</title>
        <authorList>
            <person name="Xu S."/>
            <person name="Liu Z."/>
            <person name="Xu Y."/>
        </authorList>
    </citation>
    <scope>NUCLEOTIDE SEQUENCE</scope>
    <source>
        <strain evidence="1">Z330</strain>
    </source>
</reference>
<sequence>MSDDFDVTTIPLAPDLFPADATRTLLRNADFTVEAFRYITGIEGLKIRNRRGEIVALPYLGQMIWSATFDGRSLGMGNSFSAPRHGASILEAYGAFAYHAGLLRNGTPGPEDSHPLHGEMPVARMDSASLHLGRDRSGTYIELRSQYEYVMGFGAHYLASPRIRLGADQGVMDIEMQVENLSAHPMELMYMLHANFDFAADARIHQPAPFDPEHTRVRDTVPGHVTPSAEFTALLADLARNPARMEYLSEPEIYSPEQVFYIKSPGTDQDGNTRLAMEFPQGDAVSVAYSTRDFPHCVRWILNDGDAQVAAFALPSTCEPEGYTAEKAKGHVRMLAPKEIARFPVTLGHLNPAEAARTFDQIATLQGEKN</sequence>
<proteinExistence type="predicted"/>
<dbReference type="Gene3D" id="2.70.98.10">
    <property type="match status" value="1"/>
</dbReference>
<name>A0ABT4ZG47_9RHOB</name>
<comment type="caution">
    <text evidence="1">The sequence shown here is derived from an EMBL/GenBank/DDBJ whole genome shotgun (WGS) entry which is preliminary data.</text>
</comment>
<dbReference type="SUPFAM" id="SSF74650">
    <property type="entry name" value="Galactose mutarotase-like"/>
    <property type="match status" value="1"/>
</dbReference>
<dbReference type="RefSeq" id="WP_271889465.1">
    <property type="nucleotide sequence ID" value="NZ_JAQBIE010000015.1"/>
</dbReference>
<organism evidence="1 2">
    <name type="scientific">Paracoccus onchidii</name>
    <dbReference type="NCBI Taxonomy" id="3017813"/>
    <lineage>
        <taxon>Bacteria</taxon>
        <taxon>Pseudomonadati</taxon>
        <taxon>Pseudomonadota</taxon>
        <taxon>Alphaproteobacteria</taxon>
        <taxon>Rhodobacterales</taxon>
        <taxon>Paracoccaceae</taxon>
        <taxon>Paracoccus</taxon>
    </lineage>
</organism>
<protein>
    <submittedName>
        <fullName evidence="1">Aldose 1-epimerase family protein</fullName>
    </submittedName>
</protein>
<accession>A0ABT4ZG47</accession>
<evidence type="ECO:0000313" key="1">
    <source>
        <dbReference type="EMBL" id="MDB6178345.1"/>
    </source>
</evidence>
<dbReference type="Pfam" id="PF14486">
    <property type="entry name" value="DUF4432"/>
    <property type="match status" value="1"/>
</dbReference>
<dbReference type="EMBL" id="JAQBIE010000015">
    <property type="protein sequence ID" value="MDB6178345.1"/>
    <property type="molecule type" value="Genomic_DNA"/>
</dbReference>
<evidence type="ECO:0000313" key="2">
    <source>
        <dbReference type="Proteomes" id="UP001165641"/>
    </source>
</evidence>
<dbReference type="InterPro" id="IPR027839">
    <property type="entry name" value="DUF4432"/>
</dbReference>
<gene>
    <name evidence="1" type="ORF">PAF17_12640</name>
</gene>
<dbReference type="CDD" id="cd09269">
    <property type="entry name" value="deoxyribose_mutarotase"/>
    <property type="match status" value="1"/>
</dbReference>